<evidence type="ECO:0000313" key="3">
    <source>
        <dbReference type="Proteomes" id="UP001304895"/>
    </source>
</evidence>
<proteinExistence type="predicted"/>
<dbReference type="AlphaFoldDB" id="A0AAN6ZCV5"/>
<organism evidence="2 3">
    <name type="scientific">Trichocladium antarcticum</name>
    <dbReference type="NCBI Taxonomy" id="1450529"/>
    <lineage>
        <taxon>Eukaryota</taxon>
        <taxon>Fungi</taxon>
        <taxon>Dikarya</taxon>
        <taxon>Ascomycota</taxon>
        <taxon>Pezizomycotina</taxon>
        <taxon>Sordariomycetes</taxon>
        <taxon>Sordariomycetidae</taxon>
        <taxon>Sordariales</taxon>
        <taxon>Chaetomiaceae</taxon>
        <taxon>Trichocladium</taxon>
    </lineage>
</organism>
<gene>
    <name evidence="2" type="ORF">BT67DRAFT_442320</name>
</gene>
<protein>
    <submittedName>
        <fullName evidence="2">Uncharacterized protein</fullName>
    </submittedName>
</protein>
<evidence type="ECO:0000313" key="2">
    <source>
        <dbReference type="EMBL" id="KAK4134405.1"/>
    </source>
</evidence>
<sequence length="119" mass="13024">MPRGHVASCDHGCFCLMWPSTAAALPREVTAMVVSARLDKHMQSNNPNSEASSQKLEQSQHRGFQIGITVFEKSRSSLRGQQPNGYEESGAGTVPKYMSCYVPLMAMAMRSESTVLSRA</sequence>
<reference evidence="2" key="2">
    <citation type="submission" date="2023-05" db="EMBL/GenBank/DDBJ databases">
        <authorList>
            <consortium name="Lawrence Berkeley National Laboratory"/>
            <person name="Steindorff A."/>
            <person name="Hensen N."/>
            <person name="Bonometti L."/>
            <person name="Westerberg I."/>
            <person name="Brannstrom I.O."/>
            <person name="Guillou S."/>
            <person name="Cros-Aarteil S."/>
            <person name="Calhoun S."/>
            <person name="Haridas S."/>
            <person name="Kuo A."/>
            <person name="Mondo S."/>
            <person name="Pangilinan J."/>
            <person name="Riley R."/>
            <person name="Labutti K."/>
            <person name="Andreopoulos B."/>
            <person name="Lipzen A."/>
            <person name="Chen C."/>
            <person name="Yanf M."/>
            <person name="Daum C."/>
            <person name="Ng V."/>
            <person name="Clum A."/>
            <person name="Ohm R."/>
            <person name="Martin F."/>
            <person name="Silar P."/>
            <person name="Natvig D."/>
            <person name="Lalanne C."/>
            <person name="Gautier V."/>
            <person name="Ament-Velasquez S.L."/>
            <person name="Kruys A."/>
            <person name="Hutchinson M.I."/>
            <person name="Powell A.J."/>
            <person name="Barry K."/>
            <person name="Miller A.N."/>
            <person name="Grigoriev I.V."/>
            <person name="Debuchy R."/>
            <person name="Gladieux P."/>
            <person name="Thoren M.H."/>
            <person name="Johannesson H."/>
        </authorList>
    </citation>
    <scope>NUCLEOTIDE SEQUENCE</scope>
    <source>
        <strain evidence="2">CBS 123565</strain>
    </source>
</reference>
<comment type="caution">
    <text evidence="2">The sequence shown here is derived from an EMBL/GenBank/DDBJ whole genome shotgun (WGS) entry which is preliminary data.</text>
</comment>
<feature type="region of interest" description="Disordered" evidence="1">
    <location>
        <begin position="38"/>
        <end position="61"/>
    </location>
</feature>
<evidence type="ECO:0000256" key="1">
    <source>
        <dbReference type="SAM" id="MobiDB-lite"/>
    </source>
</evidence>
<dbReference type="Proteomes" id="UP001304895">
    <property type="component" value="Unassembled WGS sequence"/>
</dbReference>
<reference evidence="2" key="1">
    <citation type="journal article" date="2023" name="Mol. Phylogenet. Evol.">
        <title>Genome-scale phylogeny and comparative genomics of the fungal order Sordariales.</title>
        <authorList>
            <person name="Hensen N."/>
            <person name="Bonometti L."/>
            <person name="Westerberg I."/>
            <person name="Brannstrom I.O."/>
            <person name="Guillou S."/>
            <person name="Cros-Aarteil S."/>
            <person name="Calhoun S."/>
            <person name="Haridas S."/>
            <person name="Kuo A."/>
            <person name="Mondo S."/>
            <person name="Pangilinan J."/>
            <person name="Riley R."/>
            <person name="LaButti K."/>
            <person name="Andreopoulos B."/>
            <person name="Lipzen A."/>
            <person name="Chen C."/>
            <person name="Yan M."/>
            <person name="Daum C."/>
            <person name="Ng V."/>
            <person name="Clum A."/>
            <person name="Steindorff A."/>
            <person name="Ohm R.A."/>
            <person name="Martin F."/>
            <person name="Silar P."/>
            <person name="Natvig D.O."/>
            <person name="Lalanne C."/>
            <person name="Gautier V."/>
            <person name="Ament-Velasquez S.L."/>
            <person name="Kruys A."/>
            <person name="Hutchinson M.I."/>
            <person name="Powell A.J."/>
            <person name="Barry K."/>
            <person name="Miller A.N."/>
            <person name="Grigoriev I.V."/>
            <person name="Debuchy R."/>
            <person name="Gladieux P."/>
            <person name="Hiltunen Thoren M."/>
            <person name="Johannesson H."/>
        </authorList>
    </citation>
    <scope>NUCLEOTIDE SEQUENCE</scope>
    <source>
        <strain evidence="2">CBS 123565</strain>
    </source>
</reference>
<dbReference type="EMBL" id="MU853409">
    <property type="protein sequence ID" value="KAK4134405.1"/>
    <property type="molecule type" value="Genomic_DNA"/>
</dbReference>
<keyword evidence="3" id="KW-1185">Reference proteome</keyword>
<name>A0AAN6ZCV5_9PEZI</name>
<feature type="compositionally biased region" description="Polar residues" evidence="1">
    <location>
        <begin position="43"/>
        <end position="57"/>
    </location>
</feature>
<accession>A0AAN6ZCV5</accession>